<dbReference type="PANTHER" id="PTHR12532:SF6">
    <property type="entry name" value="TRANSCRIPTIONAL REGULATORY PROTEIN YEBC-RELATED"/>
    <property type="match status" value="1"/>
</dbReference>
<dbReference type="EMBL" id="JAEKNQ010000038">
    <property type="protein sequence ID" value="MBJ7603579.1"/>
    <property type="molecule type" value="Genomic_DNA"/>
</dbReference>
<dbReference type="InterPro" id="IPR049083">
    <property type="entry name" value="TACO1_YebC_N"/>
</dbReference>
<evidence type="ECO:0000259" key="7">
    <source>
        <dbReference type="Pfam" id="PF01709"/>
    </source>
</evidence>
<dbReference type="InterPro" id="IPR048300">
    <property type="entry name" value="TACO1_YebC-like_2nd/3rd_dom"/>
</dbReference>
<dbReference type="GO" id="GO:0005829">
    <property type="term" value="C:cytosol"/>
    <property type="evidence" value="ECO:0007669"/>
    <property type="project" value="TreeGrafter"/>
</dbReference>
<dbReference type="PANTHER" id="PTHR12532">
    <property type="entry name" value="TRANSLATIONAL ACTIVATOR OF CYTOCHROME C OXIDASE 1"/>
    <property type="match status" value="1"/>
</dbReference>
<feature type="domain" description="TACO1/YebC-like N-terminal" evidence="8">
    <location>
        <begin position="5"/>
        <end position="75"/>
    </location>
</feature>
<dbReference type="InterPro" id="IPR029072">
    <property type="entry name" value="YebC-like"/>
</dbReference>
<sequence length="251" mass="26786">MSGHSKWAGIKHKKAIVDAKRSQTFTRVTREVTIAAREGGPDPTSNFRLRLAVQKAREANMPADKISGAIDRGAGAGKGDALDEVRYEGYGPAGVAVMVDAVTDNRNRTAPSIRHIFAKNGGNLAEANSVGWMFSRKGVLSLDAGKLDPDEVGLAAIEAGAEDIKVEGSSVEITTEPNSLEPVRSAVEALGVRIEEAEITMQPGQTVPVPEEQVPQMLRLLEALEEDDDVQAVYANFDVPAEVLERVSASV</sequence>
<dbReference type="Pfam" id="PF20772">
    <property type="entry name" value="TACO1_YebC_N"/>
    <property type="match status" value="1"/>
</dbReference>
<comment type="subcellular location">
    <subcellularLocation>
        <location evidence="6">Cytoplasm</location>
    </subcellularLocation>
</comment>
<evidence type="ECO:0000256" key="5">
    <source>
        <dbReference type="ARBA" id="ARBA00023163"/>
    </source>
</evidence>
<dbReference type="AlphaFoldDB" id="A0A934KBS9"/>
<dbReference type="InterPro" id="IPR026564">
    <property type="entry name" value="Transcrip_reg_TACO1-like_dom3"/>
</dbReference>
<proteinExistence type="inferred from homology"/>
<evidence type="ECO:0000259" key="8">
    <source>
        <dbReference type="Pfam" id="PF20772"/>
    </source>
</evidence>
<evidence type="ECO:0000313" key="9">
    <source>
        <dbReference type="EMBL" id="MBJ7603579.1"/>
    </source>
</evidence>
<evidence type="ECO:0000256" key="6">
    <source>
        <dbReference type="HAMAP-Rule" id="MF_00693"/>
    </source>
</evidence>
<keyword evidence="4 6" id="KW-0238">DNA-binding</keyword>
<comment type="similarity">
    <text evidence="1 6">Belongs to the TACO1 family.</text>
</comment>
<dbReference type="InterPro" id="IPR002876">
    <property type="entry name" value="Transcrip_reg_TACO1-like"/>
</dbReference>
<feature type="domain" description="TACO1/YebC-like second and third" evidence="7">
    <location>
        <begin position="83"/>
        <end position="237"/>
    </location>
</feature>
<accession>A0A934KBS9</accession>
<name>A0A934KBS9_9BACT</name>
<dbReference type="Pfam" id="PF01709">
    <property type="entry name" value="Transcrip_reg"/>
    <property type="match status" value="1"/>
</dbReference>
<evidence type="ECO:0000256" key="2">
    <source>
        <dbReference type="ARBA" id="ARBA00022490"/>
    </source>
</evidence>
<dbReference type="Proteomes" id="UP000620075">
    <property type="component" value="Unassembled WGS sequence"/>
</dbReference>
<evidence type="ECO:0000313" key="10">
    <source>
        <dbReference type="Proteomes" id="UP000620075"/>
    </source>
</evidence>
<dbReference type="InterPro" id="IPR017856">
    <property type="entry name" value="Integrase-like_N"/>
</dbReference>
<dbReference type="NCBIfam" id="TIGR01033">
    <property type="entry name" value="YebC/PmpR family DNA-binding transcriptional regulator"/>
    <property type="match status" value="1"/>
</dbReference>
<evidence type="ECO:0000256" key="1">
    <source>
        <dbReference type="ARBA" id="ARBA00008724"/>
    </source>
</evidence>
<gene>
    <name evidence="9" type="ORF">JF888_10380</name>
</gene>
<evidence type="ECO:0000256" key="4">
    <source>
        <dbReference type="ARBA" id="ARBA00023125"/>
    </source>
</evidence>
<reference evidence="9 10" key="1">
    <citation type="submission" date="2020-10" db="EMBL/GenBank/DDBJ databases">
        <title>Ca. Dormibacterota MAGs.</title>
        <authorList>
            <person name="Montgomery K."/>
        </authorList>
    </citation>
    <scope>NUCLEOTIDE SEQUENCE [LARGE SCALE GENOMIC DNA]</scope>
    <source>
        <strain evidence="9">SC8811_S16_3</strain>
    </source>
</reference>
<keyword evidence="3 6" id="KW-0805">Transcription regulation</keyword>
<dbReference type="RefSeq" id="WP_338179832.1">
    <property type="nucleotide sequence ID" value="NZ_JAEKNQ010000038.1"/>
</dbReference>
<dbReference type="HAMAP" id="MF_00693">
    <property type="entry name" value="Transcrip_reg_TACO1"/>
    <property type="match status" value="1"/>
</dbReference>
<keyword evidence="2 6" id="KW-0963">Cytoplasm</keyword>
<dbReference type="Gene3D" id="1.10.10.200">
    <property type="match status" value="1"/>
</dbReference>
<dbReference type="FunFam" id="1.10.10.200:FF:000002">
    <property type="entry name" value="Probable transcriptional regulatory protein CLM62_37755"/>
    <property type="match status" value="1"/>
</dbReference>
<protein>
    <recommendedName>
        <fullName evidence="6">Probable transcriptional regulatory protein JF888_10380</fullName>
    </recommendedName>
</protein>
<dbReference type="NCBIfam" id="NF001030">
    <property type="entry name" value="PRK00110.1"/>
    <property type="match status" value="1"/>
</dbReference>
<dbReference type="NCBIfam" id="NF009044">
    <property type="entry name" value="PRK12378.1"/>
    <property type="match status" value="1"/>
</dbReference>
<organism evidence="9 10">
    <name type="scientific">Candidatus Dormiibacter inghamiae</name>
    <dbReference type="NCBI Taxonomy" id="3127013"/>
    <lineage>
        <taxon>Bacteria</taxon>
        <taxon>Bacillati</taxon>
        <taxon>Candidatus Dormiibacterota</taxon>
        <taxon>Candidatus Dormibacteria</taxon>
        <taxon>Candidatus Dormibacterales</taxon>
        <taxon>Candidatus Dormibacteraceae</taxon>
        <taxon>Candidatus Dormiibacter</taxon>
    </lineage>
</organism>
<dbReference type="SUPFAM" id="SSF75625">
    <property type="entry name" value="YebC-like"/>
    <property type="match status" value="1"/>
</dbReference>
<dbReference type="GO" id="GO:0003677">
    <property type="term" value="F:DNA binding"/>
    <property type="evidence" value="ECO:0007669"/>
    <property type="project" value="UniProtKB-UniRule"/>
</dbReference>
<dbReference type="GO" id="GO:0006355">
    <property type="term" value="P:regulation of DNA-templated transcription"/>
    <property type="evidence" value="ECO:0007669"/>
    <property type="project" value="UniProtKB-UniRule"/>
</dbReference>
<evidence type="ECO:0000256" key="3">
    <source>
        <dbReference type="ARBA" id="ARBA00023015"/>
    </source>
</evidence>
<keyword evidence="5 6" id="KW-0804">Transcription</keyword>
<dbReference type="Gene3D" id="3.30.70.980">
    <property type="match status" value="2"/>
</dbReference>
<comment type="caution">
    <text evidence="9">The sequence shown here is derived from an EMBL/GenBank/DDBJ whole genome shotgun (WGS) entry which is preliminary data.</text>
</comment>